<dbReference type="Pfam" id="PF10825">
    <property type="entry name" value="DUF2752"/>
    <property type="match status" value="1"/>
</dbReference>
<sequence>MMQKILKFIPAFPCVFKLVTNLYCPACGGTRAALAFLRLDFLTSLKCNPTFAYLVLIAGWLGIGALVRKTGKGTGEIFRFRMWMLYVGLAVFFGFGILRDIRLYFYHYDYLGDFY</sequence>
<dbReference type="InterPro" id="IPR021215">
    <property type="entry name" value="DUF2752"/>
</dbReference>
<protein>
    <recommendedName>
        <fullName evidence="2">DUF2752 domain-containing protein</fullName>
    </recommendedName>
</protein>
<evidence type="ECO:0008006" key="2">
    <source>
        <dbReference type="Google" id="ProtNLM"/>
    </source>
</evidence>
<gene>
    <name evidence="1" type="ORF">ACLFYP115_02572</name>
</gene>
<reference evidence="1" key="1">
    <citation type="submission" date="2019-11" db="EMBL/GenBank/DDBJ databases">
        <authorList>
            <person name="Feng L."/>
        </authorList>
    </citation>
    <scope>NUCLEOTIDE SEQUENCE</scope>
    <source>
        <strain evidence="1">AcaccaeLFYP115</strain>
    </source>
</reference>
<name>A0A6N2VTF0_9FIRM</name>
<dbReference type="RefSeq" id="WP_006567477.1">
    <property type="nucleotide sequence ID" value="NZ_BAABZP010000001.1"/>
</dbReference>
<evidence type="ECO:0000313" key="1">
    <source>
        <dbReference type="EMBL" id="VYT30346.1"/>
    </source>
</evidence>
<accession>A0A6N2VTF0</accession>
<dbReference type="AlphaFoldDB" id="A0A6N2VTF0"/>
<proteinExistence type="predicted"/>
<dbReference type="EMBL" id="CACRSQ010000007">
    <property type="protein sequence ID" value="VYT30346.1"/>
    <property type="molecule type" value="Genomic_DNA"/>
</dbReference>
<organism evidence="1">
    <name type="scientific">Anaerostipes caccae</name>
    <dbReference type="NCBI Taxonomy" id="105841"/>
    <lineage>
        <taxon>Bacteria</taxon>
        <taxon>Bacillati</taxon>
        <taxon>Bacillota</taxon>
        <taxon>Clostridia</taxon>
        <taxon>Lachnospirales</taxon>
        <taxon>Lachnospiraceae</taxon>
        <taxon>Anaerostipes</taxon>
    </lineage>
</organism>